<name>A0A1Y5PME6_9SPHN</name>
<organism evidence="3">
    <name type="scientific">uncultured Sphingopyxis sp</name>
    <dbReference type="NCBI Taxonomy" id="310581"/>
    <lineage>
        <taxon>Bacteria</taxon>
        <taxon>Pseudomonadati</taxon>
        <taxon>Pseudomonadota</taxon>
        <taxon>Alphaproteobacteria</taxon>
        <taxon>Sphingomonadales</taxon>
        <taxon>Sphingomonadaceae</taxon>
        <taxon>Sphingopyxis</taxon>
        <taxon>environmental samples</taxon>
    </lineage>
</organism>
<dbReference type="Pfam" id="PF03724">
    <property type="entry name" value="META"/>
    <property type="match status" value="1"/>
</dbReference>
<dbReference type="InterPro" id="IPR005184">
    <property type="entry name" value="DUF306_Meta_HslJ"/>
</dbReference>
<evidence type="ECO:0000313" key="3">
    <source>
        <dbReference type="EMBL" id="SBV31203.1"/>
    </source>
</evidence>
<dbReference type="InterPro" id="IPR053147">
    <property type="entry name" value="Hsp_HslJ-like"/>
</dbReference>
<feature type="domain" description="DUF306" evidence="2">
    <location>
        <begin position="129"/>
        <end position="230"/>
    </location>
</feature>
<feature type="signal peptide" evidence="1">
    <location>
        <begin position="1"/>
        <end position="17"/>
    </location>
</feature>
<evidence type="ECO:0000256" key="1">
    <source>
        <dbReference type="SAM" id="SignalP"/>
    </source>
</evidence>
<accession>A0A1Y5PME6</accession>
<reference evidence="3" key="1">
    <citation type="submission" date="2016-03" db="EMBL/GenBank/DDBJ databases">
        <authorList>
            <person name="Ploux O."/>
        </authorList>
    </citation>
    <scope>NUCLEOTIDE SEQUENCE</scope>
    <source>
        <strain evidence="3">UC10</strain>
    </source>
</reference>
<sequence>MIRTPLLIALPAFAALAACAPAGDMPRGPGEPPAAYMALGTEPGWTLEITPSRLNYDGDYGETKIMVPNPGARAVANGEEYVTDRLKVEVTRGECSDGMSDRRYADTVTVTADGKTVKGCGGGILPPTELAGTNWTFVSIGGVPVAADRPTALAFEAERLSGSAGCNRFSGGYSLADRTLTAGPLMATKMACPGAGMTQESAFFALMRGPVSLTFPTDGTLILTGSDGQTAALKRVI</sequence>
<feature type="chain" id="PRO_5013074097" description="DUF306 domain-containing protein" evidence="1">
    <location>
        <begin position="18"/>
        <end position="237"/>
    </location>
</feature>
<dbReference type="PANTHER" id="PTHR35535:SF1">
    <property type="entry name" value="HEAT SHOCK PROTEIN HSLJ"/>
    <property type="match status" value="1"/>
</dbReference>
<dbReference type="PANTHER" id="PTHR35535">
    <property type="entry name" value="HEAT SHOCK PROTEIN HSLJ"/>
    <property type="match status" value="1"/>
</dbReference>
<dbReference type="KEGG" id="sphu:SPPYR_0083"/>
<dbReference type="AlphaFoldDB" id="A0A1Y5PME6"/>
<proteinExistence type="predicted"/>
<dbReference type="PROSITE" id="PS51257">
    <property type="entry name" value="PROKAR_LIPOPROTEIN"/>
    <property type="match status" value="1"/>
</dbReference>
<evidence type="ECO:0000259" key="2">
    <source>
        <dbReference type="Pfam" id="PF03724"/>
    </source>
</evidence>
<protein>
    <recommendedName>
        <fullName evidence="2">DUF306 domain-containing protein</fullName>
    </recommendedName>
</protein>
<gene>
    <name evidence="3" type="ORF">SPPYR_0083</name>
</gene>
<keyword evidence="1" id="KW-0732">Signal</keyword>
<dbReference type="Gene3D" id="2.40.128.270">
    <property type="match status" value="1"/>
</dbReference>
<dbReference type="RefSeq" id="WP_295322446.1">
    <property type="nucleotide sequence ID" value="NZ_LT598653.1"/>
</dbReference>
<dbReference type="InterPro" id="IPR038670">
    <property type="entry name" value="HslJ-like_sf"/>
</dbReference>
<dbReference type="EMBL" id="LT598653">
    <property type="protein sequence ID" value="SBV31203.1"/>
    <property type="molecule type" value="Genomic_DNA"/>
</dbReference>